<name>A0A366SK51_9ENTE</name>
<dbReference type="AlphaFoldDB" id="A0A366SK51"/>
<proteinExistence type="predicted"/>
<comment type="caution">
    <text evidence="1">The sequence shown here is derived from an EMBL/GenBank/DDBJ whole genome shotgun (WGS) entry which is preliminary data.</text>
</comment>
<dbReference type="Proteomes" id="UP000252800">
    <property type="component" value="Unassembled WGS sequence"/>
</dbReference>
<gene>
    <name evidence="1" type="ORF">EB18_00138</name>
</gene>
<accession>A0A366SK51</accession>
<sequence>MNKVDIIDLANLLDVATRQGSIYNCGPSHSCGGGR</sequence>
<organism evidence="1 2">
    <name type="scientific">Enterococcus cecorum</name>
    <dbReference type="NCBI Taxonomy" id="44008"/>
    <lineage>
        <taxon>Bacteria</taxon>
        <taxon>Bacillati</taxon>
        <taxon>Bacillota</taxon>
        <taxon>Bacilli</taxon>
        <taxon>Lactobacillales</taxon>
        <taxon>Enterococcaceae</taxon>
        <taxon>Enterococcus</taxon>
    </lineage>
</organism>
<reference evidence="1 2" key="1">
    <citation type="submission" date="2015-06" db="EMBL/GenBank/DDBJ databases">
        <title>The Genome Sequence of Enterococcus cecorum 170AEA1.</title>
        <authorList>
            <consortium name="The Broad Institute Genomics Platform"/>
            <consortium name="The Broad Institute Genome Sequencing Center for Infectious Disease"/>
            <person name="Earl A.M."/>
            <person name="Van Tyne D."/>
            <person name="Lebreton F."/>
            <person name="Saavedra J.T."/>
            <person name="Gilmore M.S."/>
            <person name="Manson McGuire A."/>
            <person name="Clock S."/>
            <person name="Crupain M."/>
            <person name="Rangan U."/>
            <person name="Young S."/>
            <person name="Abouelleil A."/>
            <person name="Cao P."/>
            <person name="Chapman S.B."/>
            <person name="Griggs A."/>
            <person name="Priest M."/>
            <person name="Shea T."/>
            <person name="Wortman J."/>
            <person name="Nusbaum C."/>
            <person name="Birren B."/>
        </authorList>
    </citation>
    <scope>NUCLEOTIDE SEQUENCE [LARGE SCALE GENOMIC DNA]</scope>
    <source>
        <strain evidence="1 2">170AEA1</strain>
    </source>
</reference>
<dbReference type="EMBL" id="LEOY01000002">
    <property type="protein sequence ID" value="RBR31715.1"/>
    <property type="molecule type" value="Genomic_DNA"/>
</dbReference>
<evidence type="ECO:0000313" key="1">
    <source>
        <dbReference type="EMBL" id="RBR31715.1"/>
    </source>
</evidence>
<protein>
    <submittedName>
        <fullName evidence="1">Uncharacterized protein</fullName>
    </submittedName>
</protein>
<evidence type="ECO:0000313" key="2">
    <source>
        <dbReference type="Proteomes" id="UP000252800"/>
    </source>
</evidence>